<reference evidence="1" key="1">
    <citation type="submission" date="2014-11" db="EMBL/GenBank/DDBJ databases">
        <authorList>
            <person name="Amaro Gonzalez C."/>
        </authorList>
    </citation>
    <scope>NUCLEOTIDE SEQUENCE</scope>
</reference>
<accession>A0A0E9R654</accession>
<organism evidence="1">
    <name type="scientific">Anguilla anguilla</name>
    <name type="common">European freshwater eel</name>
    <name type="synonym">Muraena anguilla</name>
    <dbReference type="NCBI Taxonomy" id="7936"/>
    <lineage>
        <taxon>Eukaryota</taxon>
        <taxon>Metazoa</taxon>
        <taxon>Chordata</taxon>
        <taxon>Craniata</taxon>
        <taxon>Vertebrata</taxon>
        <taxon>Euteleostomi</taxon>
        <taxon>Actinopterygii</taxon>
        <taxon>Neopterygii</taxon>
        <taxon>Teleostei</taxon>
        <taxon>Anguilliformes</taxon>
        <taxon>Anguillidae</taxon>
        <taxon>Anguilla</taxon>
    </lineage>
</organism>
<proteinExistence type="predicted"/>
<dbReference type="AlphaFoldDB" id="A0A0E9R654"/>
<evidence type="ECO:0000313" key="1">
    <source>
        <dbReference type="EMBL" id="JAH23808.1"/>
    </source>
</evidence>
<name>A0A0E9R654_ANGAN</name>
<sequence length="50" mass="5847">MMQNFTLTKTHTFESPSCLRNFSWDLYLVTWQLNPLKAIKGNAIKGILKF</sequence>
<reference evidence="1" key="2">
    <citation type="journal article" date="2015" name="Fish Shellfish Immunol.">
        <title>Early steps in the European eel (Anguilla anguilla)-Vibrio vulnificus interaction in the gills: Role of the RtxA13 toxin.</title>
        <authorList>
            <person name="Callol A."/>
            <person name="Pajuelo D."/>
            <person name="Ebbesson L."/>
            <person name="Teles M."/>
            <person name="MacKenzie S."/>
            <person name="Amaro C."/>
        </authorList>
    </citation>
    <scope>NUCLEOTIDE SEQUENCE</scope>
</reference>
<dbReference type="EMBL" id="GBXM01084769">
    <property type="protein sequence ID" value="JAH23808.1"/>
    <property type="molecule type" value="Transcribed_RNA"/>
</dbReference>
<protein>
    <submittedName>
        <fullName evidence="1">Uncharacterized protein</fullName>
    </submittedName>
</protein>